<dbReference type="STRING" id="1122184.SAMN02745176_00895"/>
<evidence type="ECO:0000313" key="3">
    <source>
        <dbReference type="Proteomes" id="UP000184442"/>
    </source>
</evidence>
<evidence type="ECO:0000259" key="1">
    <source>
        <dbReference type="Pfam" id="PF06114"/>
    </source>
</evidence>
<evidence type="ECO:0000313" key="2">
    <source>
        <dbReference type="EMBL" id="SHI63216.1"/>
    </source>
</evidence>
<dbReference type="Proteomes" id="UP000184442">
    <property type="component" value="Unassembled WGS sequence"/>
</dbReference>
<feature type="domain" description="IrrE N-terminal-like" evidence="1">
    <location>
        <begin position="26"/>
        <end position="128"/>
    </location>
</feature>
<dbReference type="EMBL" id="FQZS01000005">
    <property type="protein sequence ID" value="SHI63216.1"/>
    <property type="molecule type" value="Genomic_DNA"/>
</dbReference>
<organism evidence="2 3">
    <name type="scientific">Lutispora thermophila DSM 19022</name>
    <dbReference type="NCBI Taxonomy" id="1122184"/>
    <lineage>
        <taxon>Bacteria</taxon>
        <taxon>Bacillati</taxon>
        <taxon>Bacillota</taxon>
        <taxon>Clostridia</taxon>
        <taxon>Lutisporales</taxon>
        <taxon>Lutisporaceae</taxon>
        <taxon>Lutispora</taxon>
    </lineage>
</organism>
<accession>A0A1M6CQF9</accession>
<protein>
    <recommendedName>
        <fullName evidence="1">IrrE N-terminal-like domain-containing protein</fullName>
    </recommendedName>
</protein>
<proteinExistence type="predicted"/>
<gene>
    <name evidence="2" type="ORF">SAMN02745176_00895</name>
</gene>
<keyword evidence="3" id="KW-1185">Reference proteome</keyword>
<dbReference type="OrthoDB" id="1707128at2"/>
<dbReference type="Pfam" id="PF06114">
    <property type="entry name" value="Peptidase_M78"/>
    <property type="match status" value="1"/>
</dbReference>
<name>A0A1M6CQF9_9FIRM</name>
<dbReference type="RefSeq" id="WP_073024958.1">
    <property type="nucleotide sequence ID" value="NZ_FQZS01000005.1"/>
</dbReference>
<dbReference type="InterPro" id="IPR010359">
    <property type="entry name" value="IrrE_HExxH"/>
</dbReference>
<dbReference type="AlphaFoldDB" id="A0A1M6CQF9"/>
<sequence>MSAYEKLLEEFSQYIIIDDAANLPFKVKDFYTNEHKSNIILLNKNLKTTAERTCILAEEIGHYCTTAGDILDQSKIQNRKQEYKARRWAVKKLIRVEQFIDAFNAGVTNKAELAEFLEVTEDFIDTTLDHFKAIYGISHSIGEYIIFFIYKHL</sequence>
<reference evidence="2 3" key="1">
    <citation type="submission" date="2016-11" db="EMBL/GenBank/DDBJ databases">
        <authorList>
            <person name="Jaros S."/>
            <person name="Januszkiewicz K."/>
            <person name="Wedrychowicz H."/>
        </authorList>
    </citation>
    <scope>NUCLEOTIDE SEQUENCE [LARGE SCALE GENOMIC DNA]</scope>
    <source>
        <strain evidence="2 3">DSM 19022</strain>
    </source>
</reference>